<keyword evidence="3" id="KW-1185">Reference proteome</keyword>
<evidence type="ECO:0000313" key="3">
    <source>
        <dbReference type="Proteomes" id="UP001359559"/>
    </source>
</evidence>
<sequence>MMEMDKNSVVGESLSMVKGSQQFKITRYTSLKGIGSGKYLQSDTFSVDGHDWVVYFYPDGIQEVYEENRCREIRVT</sequence>
<feature type="domain" description="MATH" evidence="1">
    <location>
        <begin position="18"/>
        <end position="76"/>
    </location>
</feature>
<name>A0AAN9ISY9_CLITE</name>
<organism evidence="2 3">
    <name type="scientific">Clitoria ternatea</name>
    <name type="common">Butterfly pea</name>
    <dbReference type="NCBI Taxonomy" id="43366"/>
    <lineage>
        <taxon>Eukaryota</taxon>
        <taxon>Viridiplantae</taxon>
        <taxon>Streptophyta</taxon>
        <taxon>Embryophyta</taxon>
        <taxon>Tracheophyta</taxon>
        <taxon>Spermatophyta</taxon>
        <taxon>Magnoliopsida</taxon>
        <taxon>eudicotyledons</taxon>
        <taxon>Gunneridae</taxon>
        <taxon>Pentapetalae</taxon>
        <taxon>rosids</taxon>
        <taxon>fabids</taxon>
        <taxon>Fabales</taxon>
        <taxon>Fabaceae</taxon>
        <taxon>Papilionoideae</taxon>
        <taxon>50 kb inversion clade</taxon>
        <taxon>NPAAA clade</taxon>
        <taxon>indigoferoid/millettioid clade</taxon>
        <taxon>Phaseoleae</taxon>
        <taxon>Clitoria</taxon>
    </lineage>
</organism>
<comment type="caution">
    <text evidence="2">The sequence shown here is derived from an EMBL/GenBank/DDBJ whole genome shotgun (WGS) entry which is preliminary data.</text>
</comment>
<evidence type="ECO:0000313" key="2">
    <source>
        <dbReference type="EMBL" id="KAK7285399.1"/>
    </source>
</evidence>
<dbReference type="Proteomes" id="UP001359559">
    <property type="component" value="Unassembled WGS sequence"/>
</dbReference>
<protein>
    <recommendedName>
        <fullName evidence="1">MATH domain-containing protein</fullName>
    </recommendedName>
</protein>
<dbReference type="PROSITE" id="PS50144">
    <property type="entry name" value="MATH"/>
    <property type="match status" value="1"/>
</dbReference>
<dbReference type="InterPro" id="IPR002083">
    <property type="entry name" value="MATH/TRAF_dom"/>
</dbReference>
<accession>A0AAN9ISY9</accession>
<reference evidence="2 3" key="1">
    <citation type="submission" date="2024-01" db="EMBL/GenBank/DDBJ databases">
        <title>The genomes of 5 underutilized Papilionoideae crops provide insights into root nodulation and disease resistance.</title>
        <authorList>
            <person name="Yuan L."/>
        </authorList>
    </citation>
    <scope>NUCLEOTIDE SEQUENCE [LARGE SCALE GENOMIC DNA]</scope>
    <source>
        <strain evidence="2">LY-2023</strain>
        <tissue evidence="2">Leaf</tissue>
    </source>
</reference>
<dbReference type="EMBL" id="JAYKXN010000005">
    <property type="protein sequence ID" value="KAK7285399.1"/>
    <property type="molecule type" value="Genomic_DNA"/>
</dbReference>
<dbReference type="CDD" id="cd00121">
    <property type="entry name" value="MATH"/>
    <property type="match status" value="1"/>
</dbReference>
<dbReference type="Gene3D" id="2.60.210.10">
    <property type="entry name" value="Apoptosis, Tumor Necrosis Factor Receptor Associated Protein 2, Chain A"/>
    <property type="match status" value="1"/>
</dbReference>
<proteinExistence type="predicted"/>
<evidence type="ECO:0000259" key="1">
    <source>
        <dbReference type="PROSITE" id="PS50144"/>
    </source>
</evidence>
<gene>
    <name evidence="2" type="ORF">RJT34_20169</name>
</gene>
<dbReference type="SUPFAM" id="SSF49599">
    <property type="entry name" value="TRAF domain-like"/>
    <property type="match status" value="1"/>
</dbReference>
<dbReference type="InterPro" id="IPR008974">
    <property type="entry name" value="TRAF-like"/>
</dbReference>
<dbReference type="AlphaFoldDB" id="A0AAN9ISY9"/>